<dbReference type="Pfam" id="PF10536">
    <property type="entry name" value="PMD"/>
    <property type="match status" value="1"/>
</dbReference>
<gene>
    <name evidence="2" type="ORF">SO802_027104</name>
</gene>
<dbReference type="EMBL" id="JAZDWU010000009">
    <property type="protein sequence ID" value="KAK9992119.1"/>
    <property type="molecule type" value="Genomic_DNA"/>
</dbReference>
<protein>
    <recommendedName>
        <fullName evidence="1">Aminotransferase-like plant mobile domain-containing protein</fullName>
    </recommendedName>
</protein>
<dbReference type="GO" id="GO:0010073">
    <property type="term" value="P:meristem maintenance"/>
    <property type="evidence" value="ECO:0007669"/>
    <property type="project" value="InterPro"/>
</dbReference>
<evidence type="ECO:0000313" key="2">
    <source>
        <dbReference type="EMBL" id="KAK9992119.1"/>
    </source>
</evidence>
<dbReference type="InterPro" id="IPR019557">
    <property type="entry name" value="AminoTfrase-like_pln_mobile"/>
</dbReference>
<accession>A0AAW2C594</accession>
<organism evidence="2 3">
    <name type="scientific">Lithocarpus litseifolius</name>
    <dbReference type="NCBI Taxonomy" id="425828"/>
    <lineage>
        <taxon>Eukaryota</taxon>
        <taxon>Viridiplantae</taxon>
        <taxon>Streptophyta</taxon>
        <taxon>Embryophyta</taxon>
        <taxon>Tracheophyta</taxon>
        <taxon>Spermatophyta</taxon>
        <taxon>Magnoliopsida</taxon>
        <taxon>eudicotyledons</taxon>
        <taxon>Gunneridae</taxon>
        <taxon>Pentapetalae</taxon>
        <taxon>rosids</taxon>
        <taxon>fabids</taxon>
        <taxon>Fagales</taxon>
        <taxon>Fagaceae</taxon>
        <taxon>Lithocarpus</taxon>
    </lineage>
</organism>
<name>A0AAW2C594_9ROSI</name>
<keyword evidence="3" id="KW-1185">Reference proteome</keyword>
<dbReference type="AlphaFoldDB" id="A0AAW2C594"/>
<feature type="domain" description="Aminotransferase-like plant mobile" evidence="1">
    <location>
        <begin position="68"/>
        <end position="126"/>
    </location>
</feature>
<sequence>MGCESKLHAPRILNITPHCHYCHHRILNVDQRDLGLLQCRGRSKEMVNISMQDNWVIDIIELVGLEGLFRTPSREINHSLISALVERWRPETHTFHLLHGEMSITLQDMEVILGLPIDSEVLVGPIGGEGGLEHSMRGLAWFSSFGE</sequence>
<evidence type="ECO:0000259" key="1">
    <source>
        <dbReference type="Pfam" id="PF10536"/>
    </source>
</evidence>
<dbReference type="InterPro" id="IPR044824">
    <property type="entry name" value="MAIN-like"/>
</dbReference>
<comment type="caution">
    <text evidence="2">The sequence shown here is derived from an EMBL/GenBank/DDBJ whole genome shotgun (WGS) entry which is preliminary data.</text>
</comment>
<proteinExistence type="predicted"/>
<dbReference type="Proteomes" id="UP001459277">
    <property type="component" value="Unassembled WGS sequence"/>
</dbReference>
<dbReference type="PANTHER" id="PTHR46033">
    <property type="entry name" value="PROTEIN MAIN-LIKE 2"/>
    <property type="match status" value="1"/>
</dbReference>
<dbReference type="PANTHER" id="PTHR46033:SF8">
    <property type="entry name" value="PROTEIN MAINTENANCE OF MERISTEMS-LIKE"/>
    <property type="match status" value="1"/>
</dbReference>
<evidence type="ECO:0000313" key="3">
    <source>
        <dbReference type="Proteomes" id="UP001459277"/>
    </source>
</evidence>
<reference evidence="2 3" key="1">
    <citation type="submission" date="2024-01" db="EMBL/GenBank/DDBJ databases">
        <title>A telomere-to-telomere, gap-free genome of sweet tea (Lithocarpus litseifolius).</title>
        <authorList>
            <person name="Zhou J."/>
        </authorList>
    </citation>
    <scope>NUCLEOTIDE SEQUENCE [LARGE SCALE GENOMIC DNA]</scope>
    <source>
        <strain evidence="2">Zhou-2022a</strain>
        <tissue evidence="2">Leaf</tissue>
    </source>
</reference>